<keyword evidence="4" id="KW-1185">Reference proteome</keyword>
<name>A0A318ULI2_9SPHI</name>
<accession>A0A318ULI2</accession>
<evidence type="ECO:0000259" key="2">
    <source>
        <dbReference type="SMART" id="SM00014"/>
    </source>
</evidence>
<feature type="transmembrane region" description="Helical" evidence="1">
    <location>
        <begin position="47"/>
        <end position="65"/>
    </location>
</feature>
<evidence type="ECO:0000313" key="3">
    <source>
        <dbReference type="EMBL" id="PYF77224.1"/>
    </source>
</evidence>
<dbReference type="Gene3D" id="1.20.144.10">
    <property type="entry name" value="Phosphatidic acid phosphatase type 2/haloperoxidase"/>
    <property type="match status" value="1"/>
</dbReference>
<dbReference type="InterPro" id="IPR036938">
    <property type="entry name" value="PAP2/HPO_sf"/>
</dbReference>
<dbReference type="InterPro" id="IPR011250">
    <property type="entry name" value="OMP/PagP_B-barrel"/>
</dbReference>
<feature type="domain" description="Phosphatidic acid phosphatase type 2/haloperoxidase" evidence="2">
    <location>
        <begin position="114"/>
        <end position="216"/>
    </location>
</feature>
<dbReference type="RefSeq" id="WP_110827287.1">
    <property type="nucleotide sequence ID" value="NZ_QKLU01000001.1"/>
</dbReference>
<protein>
    <submittedName>
        <fullName evidence="3">Membrane-associated phospholipid phosphatase</fullName>
    </submittedName>
</protein>
<reference evidence="3 4" key="1">
    <citation type="submission" date="2018-06" db="EMBL/GenBank/DDBJ databases">
        <title>Genomic Encyclopedia of Archaeal and Bacterial Type Strains, Phase II (KMG-II): from individual species to whole genera.</title>
        <authorList>
            <person name="Goeker M."/>
        </authorList>
    </citation>
    <scope>NUCLEOTIDE SEQUENCE [LARGE SCALE GENOMIC DNA]</scope>
    <source>
        <strain evidence="3 4">DSM 27372</strain>
    </source>
</reference>
<evidence type="ECO:0000313" key="4">
    <source>
        <dbReference type="Proteomes" id="UP000248198"/>
    </source>
</evidence>
<dbReference type="Pfam" id="PF01569">
    <property type="entry name" value="PAP2"/>
    <property type="match status" value="1"/>
</dbReference>
<feature type="transmembrane region" description="Helical" evidence="1">
    <location>
        <begin position="114"/>
        <end position="131"/>
    </location>
</feature>
<dbReference type="AlphaFoldDB" id="A0A318ULI2"/>
<dbReference type="SUPFAM" id="SSF48317">
    <property type="entry name" value="Acid phosphatase/Vanadium-dependent haloperoxidase"/>
    <property type="match status" value="1"/>
</dbReference>
<dbReference type="CDD" id="cd03394">
    <property type="entry name" value="PAP2_like_5"/>
    <property type="match status" value="1"/>
</dbReference>
<keyword evidence="1" id="KW-1133">Transmembrane helix</keyword>
<dbReference type="OrthoDB" id="9773582at2"/>
<dbReference type="Gene3D" id="2.40.160.20">
    <property type="match status" value="1"/>
</dbReference>
<organism evidence="3 4">
    <name type="scientific">Pedobacter nutrimenti</name>
    <dbReference type="NCBI Taxonomy" id="1241337"/>
    <lineage>
        <taxon>Bacteria</taxon>
        <taxon>Pseudomonadati</taxon>
        <taxon>Bacteroidota</taxon>
        <taxon>Sphingobacteriia</taxon>
        <taxon>Sphingobacteriales</taxon>
        <taxon>Sphingobacteriaceae</taxon>
        <taxon>Pedobacter</taxon>
    </lineage>
</organism>
<dbReference type="SUPFAM" id="SSF56925">
    <property type="entry name" value="OMPA-like"/>
    <property type="match status" value="1"/>
</dbReference>
<dbReference type="Proteomes" id="UP000248198">
    <property type="component" value="Unassembled WGS sequence"/>
</dbReference>
<dbReference type="PANTHER" id="PTHR14969">
    <property type="entry name" value="SPHINGOSINE-1-PHOSPHATE PHOSPHOHYDROLASE"/>
    <property type="match status" value="1"/>
</dbReference>
<keyword evidence="1" id="KW-0472">Membrane</keyword>
<dbReference type="EMBL" id="QKLU01000001">
    <property type="protein sequence ID" value="PYF77224.1"/>
    <property type="molecule type" value="Genomic_DNA"/>
</dbReference>
<keyword evidence="1" id="KW-0812">Transmembrane</keyword>
<dbReference type="PANTHER" id="PTHR14969:SF13">
    <property type="entry name" value="AT30094P"/>
    <property type="match status" value="1"/>
</dbReference>
<sequence>MYKAFFVAFTLFLSFNLFSLRLCAQFSLPVDSNTQSQPYFFQSRAVKMSIVPVLFFAGTAATWSARKDVRELRNRYIPTFRYHFDDYLQYAPAVTVFALNAAGVKGKHKTGRTLVSYGFSAAIMAALVNTIKHTTKIERPDGSANNSFPSGHTANSFMNATFLHEEYGTFRSPLYSIGAYTAATATAVGRQLNNRHWVSDVLAGAGIGILSTELGYYIAEKIFKDKQENFKPARRITVQDHPSFIELKMGYALALGTDLSSPSSELYAKTGFNFGAEGAWFFHKNIGIGGDFSFSSFPINDSNLNIEDPELLQISNGHYTQPVGIRYLHAGPFFSLPLPNRWFVTAKLNAGTAAGVPGQIIFRLKPEYQEVFQAKELPLFRYKPETVFSWSAGLGIQKQIRQNLGVKAYVSYFDSDNTFSLAALNDVDDQGHAHFLKLGREKIKFNHLTFGLGLTAYLW</sequence>
<evidence type="ECO:0000256" key="1">
    <source>
        <dbReference type="SAM" id="Phobius"/>
    </source>
</evidence>
<dbReference type="SMART" id="SM00014">
    <property type="entry name" value="acidPPc"/>
    <property type="match status" value="1"/>
</dbReference>
<comment type="caution">
    <text evidence="3">The sequence shown here is derived from an EMBL/GenBank/DDBJ whole genome shotgun (WGS) entry which is preliminary data.</text>
</comment>
<gene>
    <name evidence="3" type="ORF">B0O44_101705</name>
</gene>
<dbReference type="InterPro" id="IPR000326">
    <property type="entry name" value="PAP2/HPO"/>
</dbReference>
<proteinExistence type="predicted"/>